<keyword evidence="1" id="KW-0489">Methyltransferase</keyword>
<keyword evidence="1" id="KW-0808">Transferase</keyword>
<accession>A0A7J5AHT4</accession>
<proteinExistence type="predicted"/>
<evidence type="ECO:0000313" key="2">
    <source>
        <dbReference type="Proteomes" id="UP000490922"/>
    </source>
</evidence>
<dbReference type="Proteomes" id="UP000490922">
    <property type="component" value="Unassembled WGS sequence"/>
</dbReference>
<dbReference type="GO" id="GO:0008168">
    <property type="term" value="F:methyltransferase activity"/>
    <property type="evidence" value="ECO:0007669"/>
    <property type="project" value="UniProtKB-KW"/>
</dbReference>
<dbReference type="GO" id="GO:0032259">
    <property type="term" value="P:methylation"/>
    <property type="evidence" value="ECO:0007669"/>
    <property type="project" value="UniProtKB-KW"/>
</dbReference>
<evidence type="ECO:0000313" key="1">
    <source>
        <dbReference type="EMBL" id="KAB1156559.1"/>
    </source>
</evidence>
<sequence length="278" mass="32672">MKEYSCCKICEGEIKLINKKYNLVECVNCKLIFCKSIFSQHEFIDVYNELYNKENSHYERHSKDEFNKILNGHSIKVGFNRSRLIKKTVLNGKCKSVLEIGSGVGFIGTYIRNHNDAIKYTGVELDKEAFEKSKILNLNTINGDFSVIEKIESNFDVIMMWEVIEHLQDLKLFLELAYKKLNTNGKIILSTPNYNKIYNYPNREEDQIFQDLPPIHLNFFTPQNIKNIFEIHQFKNCIVNVKKLPYLQVSSFVFYINVLKSFFNKYQGTTIYFEATKK</sequence>
<dbReference type="SUPFAM" id="SSF53335">
    <property type="entry name" value="S-adenosyl-L-methionine-dependent methyltransferases"/>
    <property type="match status" value="1"/>
</dbReference>
<gene>
    <name evidence="1" type="ORF">F6464_04175</name>
</gene>
<dbReference type="PANTHER" id="PTHR43861">
    <property type="entry name" value="TRANS-ACONITATE 2-METHYLTRANSFERASE-RELATED"/>
    <property type="match status" value="1"/>
</dbReference>
<dbReference type="CDD" id="cd02440">
    <property type="entry name" value="AdoMet_MTases"/>
    <property type="match status" value="1"/>
</dbReference>
<keyword evidence="2" id="KW-1185">Reference proteome</keyword>
<reference evidence="1 2" key="1">
    <citation type="submission" date="2019-09" db="EMBL/GenBank/DDBJ databases">
        <title>Flavobacterium sp. nov., isolated from glacier ice.</title>
        <authorList>
            <person name="Liu Q."/>
        </authorList>
    </citation>
    <scope>NUCLEOTIDE SEQUENCE [LARGE SCALE GENOMIC DNA]</scope>
    <source>
        <strain evidence="1 2">NBRC 112527</strain>
    </source>
</reference>
<dbReference type="RefSeq" id="WP_151106555.1">
    <property type="nucleotide sequence ID" value="NZ_WAEM01000002.1"/>
</dbReference>
<dbReference type="EMBL" id="WAEM01000002">
    <property type="protein sequence ID" value="KAB1156559.1"/>
    <property type="molecule type" value="Genomic_DNA"/>
</dbReference>
<name>A0A7J5AHT4_9FLAO</name>
<organism evidence="1 2">
    <name type="scientific">Flavobacterium luteum</name>
    <dbReference type="NCBI Taxonomy" id="2026654"/>
    <lineage>
        <taxon>Bacteria</taxon>
        <taxon>Pseudomonadati</taxon>
        <taxon>Bacteroidota</taxon>
        <taxon>Flavobacteriia</taxon>
        <taxon>Flavobacteriales</taxon>
        <taxon>Flavobacteriaceae</taxon>
        <taxon>Flavobacterium</taxon>
    </lineage>
</organism>
<dbReference type="Pfam" id="PF13489">
    <property type="entry name" value="Methyltransf_23"/>
    <property type="match status" value="1"/>
</dbReference>
<dbReference type="PANTHER" id="PTHR43861:SF6">
    <property type="entry name" value="METHYLTRANSFERASE TYPE 11"/>
    <property type="match status" value="1"/>
</dbReference>
<comment type="caution">
    <text evidence="1">The sequence shown here is derived from an EMBL/GenBank/DDBJ whole genome shotgun (WGS) entry which is preliminary data.</text>
</comment>
<protein>
    <submittedName>
        <fullName evidence="1">Class I SAM-dependent methyltransferase</fullName>
    </submittedName>
</protein>
<dbReference type="AlphaFoldDB" id="A0A7J5AHT4"/>
<dbReference type="OrthoDB" id="9815644at2"/>
<dbReference type="InterPro" id="IPR029063">
    <property type="entry name" value="SAM-dependent_MTases_sf"/>
</dbReference>
<dbReference type="Gene3D" id="3.40.50.150">
    <property type="entry name" value="Vaccinia Virus protein VP39"/>
    <property type="match status" value="1"/>
</dbReference>